<sequence>MTQENLFIQTDGLRGFAQTHADVVSGVSGLLGSTAQATGVELTHGPIASAVHSALGGALDARQGSIHGAVNVGRHLSESLQAAAHAYDQADQGSAAKLGAAGEATGGSGGPGQGAPAGGKASGAGASQMLGQLGQMGGQLAQALAGLFQGGPQALGQLAQPLLQGVQQAVQQAGQLAQQHGERAAGDVEMVSENRDEAAPGEDTPAGKAPTEHVMLVSETSPKTGATPL</sequence>
<proteinExistence type="predicted"/>
<dbReference type="InterPro" id="IPR022536">
    <property type="entry name" value="EspC"/>
</dbReference>
<evidence type="ECO:0000313" key="3">
    <source>
        <dbReference type="Proteomes" id="UP000093592"/>
    </source>
</evidence>
<feature type="compositionally biased region" description="Polar residues" evidence="1">
    <location>
        <begin position="218"/>
        <end position="229"/>
    </location>
</feature>
<dbReference type="OrthoDB" id="4640843at2"/>
<dbReference type="Pfam" id="PF10824">
    <property type="entry name" value="T7SS_ESX_EspC"/>
    <property type="match status" value="1"/>
</dbReference>
<reference evidence="3" key="1">
    <citation type="submission" date="2016-06" db="EMBL/GenBank/DDBJ databases">
        <authorList>
            <person name="Sutton G."/>
            <person name="Brinkac L."/>
            <person name="Sanka R."/>
            <person name="Adams M."/>
            <person name="Lau E."/>
            <person name="Sam S."/>
            <person name="Sreng N."/>
            <person name="Him V."/>
            <person name="Kerleguer A."/>
            <person name="Cheng S."/>
        </authorList>
    </citation>
    <scope>NUCLEOTIDE SEQUENCE [LARGE SCALE GENOMIC DNA]</scope>
    <source>
        <strain evidence="3">E861</strain>
    </source>
</reference>
<comment type="caution">
    <text evidence="2">The sequence shown here is derived from an EMBL/GenBank/DDBJ whole genome shotgun (WGS) entry which is preliminary data.</text>
</comment>
<evidence type="ECO:0008006" key="4">
    <source>
        <dbReference type="Google" id="ProtNLM"/>
    </source>
</evidence>
<organism evidence="2 3">
    <name type="scientific">Mycobacterium kyorinense</name>
    <dbReference type="NCBI Taxonomy" id="487514"/>
    <lineage>
        <taxon>Bacteria</taxon>
        <taxon>Bacillati</taxon>
        <taxon>Actinomycetota</taxon>
        <taxon>Actinomycetes</taxon>
        <taxon>Mycobacteriales</taxon>
        <taxon>Mycobacteriaceae</taxon>
        <taxon>Mycobacterium</taxon>
    </lineage>
</organism>
<dbReference type="GO" id="GO:0009306">
    <property type="term" value="P:protein secretion"/>
    <property type="evidence" value="ECO:0007669"/>
    <property type="project" value="InterPro"/>
</dbReference>
<name>A0A1A2YSK5_9MYCO</name>
<feature type="region of interest" description="Disordered" evidence="1">
    <location>
        <begin position="98"/>
        <end position="124"/>
    </location>
</feature>
<dbReference type="EMBL" id="LZKJ01000198">
    <property type="protein sequence ID" value="OBI40418.1"/>
    <property type="molecule type" value="Genomic_DNA"/>
</dbReference>
<dbReference type="AlphaFoldDB" id="A0A1A2YSK5"/>
<gene>
    <name evidence="2" type="ORF">A5707_09430</name>
</gene>
<protein>
    <recommendedName>
        <fullName evidence="4">ESX-1 secretion-associated protein</fullName>
    </recommendedName>
</protein>
<evidence type="ECO:0000313" key="2">
    <source>
        <dbReference type="EMBL" id="OBI40418.1"/>
    </source>
</evidence>
<evidence type="ECO:0000256" key="1">
    <source>
        <dbReference type="SAM" id="MobiDB-lite"/>
    </source>
</evidence>
<dbReference type="RefSeq" id="WP_065016432.1">
    <property type="nucleotide sequence ID" value="NZ_LZKJ01000198.1"/>
</dbReference>
<feature type="compositionally biased region" description="Gly residues" evidence="1">
    <location>
        <begin position="104"/>
        <end position="122"/>
    </location>
</feature>
<accession>A0A1A2YSK5</accession>
<dbReference type="Proteomes" id="UP000093592">
    <property type="component" value="Unassembled WGS sequence"/>
</dbReference>
<feature type="region of interest" description="Disordered" evidence="1">
    <location>
        <begin position="192"/>
        <end position="229"/>
    </location>
</feature>